<accession>A0ABP7KRC7</accession>
<evidence type="ECO:0000259" key="1">
    <source>
        <dbReference type="PROSITE" id="PS50943"/>
    </source>
</evidence>
<dbReference type="SMART" id="SM00530">
    <property type="entry name" value="HTH_XRE"/>
    <property type="match status" value="2"/>
</dbReference>
<dbReference type="EMBL" id="BAABBM010000001">
    <property type="protein sequence ID" value="GAA3886028.1"/>
    <property type="molecule type" value="Genomic_DNA"/>
</dbReference>
<dbReference type="PROSITE" id="PS50943">
    <property type="entry name" value="HTH_CROC1"/>
    <property type="match status" value="1"/>
</dbReference>
<gene>
    <name evidence="2" type="ORF">GCM10022276_01400</name>
</gene>
<keyword evidence="3" id="KW-1185">Reference proteome</keyword>
<dbReference type="Pfam" id="PF13560">
    <property type="entry name" value="HTH_31"/>
    <property type="match status" value="1"/>
</dbReference>
<dbReference type="InterPro" id="IPR001387">
    <property type="entry name" value="Cro/C1-type_HTH"/>
</dbReference>
<reference evidence="3" key="1">
    <citation type="journal article" date="2019" name="Int. J. Syst. Evol. Microbiol.">
        <title>The Global Catalogue of Microorganisms (GCM) 10K type strain sequencing project: providing services to taxonomists for standard genome sequencing and annotation.</title>
        <authorList>
            <consortium name="The Broad Institute Genomics Platform"/>
            <consortium name="The Broad Institute Genome Sequencing Center for Infectious Disease"/>
            <person name="Wu L."/>
            <person name="Ma J."/>
        </authorList>
    </citation>
    <scope>NUCLEOTIDE SEQUENCE [LARGE SCALE GENOMIC DNA]</scope>
    <source>
        <strain evidence="3">JCM 17543</strain>
    </source>
</reference>
<organism evidence="2 3">
    <name type="scientific">Sphingomonas limnosediminicola</name>
    <dbReference type="NCBI Taxonomy" id="940133"/>
    <lineage>
        <taxon>Bacteria</taxon>
        <taxon>Pseudomonadati</taxon>
        <taxon>Pseudomonadota</taxon>
        <taxon>Alphaproteobacteria</taxon>
        <taxon>Sphingomonadales</taxon>
        <taxon>Sphingomonadaceae</taxon>
        <taxon>Sphingomonas</taxon>
    </lineage>
</organism>
<dbReference type="InterPro" id="IPR010982">
    <property type="entry name" value="Lambda_DNA-bd_dom_sf"/>
</dbReference>
<dbReference type="Proteomes" id="UP001500827">
    <property type="component" value="Unassembled WGS sequence"/>
</dbReference>
<dbReference type="CDD" id="cd00093">
    <property type="entry name" value="HTH_XRE"/>
    <property type="match status" value="1"/>
</dbReference>
<evidence type="ECO:0000313" key="2">
    <source>
        <dbReference type="EMBL" id="GAA3886028.1"/>
    </source>
</evidence>
<feature type="domain" description="HTH cro/C1-type" evidence="1">
    <location>
        <begin position="77"/>
        <end position="133"/>
    </location>
</feature>
<proteinExistence type="predicted"/>
<comment type="caution">
    <text evidence="2">The sequence shown here is derived from an EMBL/GenBank/DDBJ whole genome shotgun (WGS) entry which is preliminary data.</text>
</comment>
<evidence type="ECO:0000313" key="3">
    <source>
        <dbReference type="Proteomes" id="UP001500827"/>
    </source>
</evidence>
<dbReference type="Gene3D" id="1.10.260.40">
    <property type="entry name" value="lambda repressor-like DNA-binding domains"/>
    <property type="match status" value="1"/>
</dbReference>
<dbReference type="RefSeq" id="WP_344697774.1">
    <property type="nucleotide sequence ID" value="NZ_BAABBM010000001.1"/>
</dbReference>
<sequence>MLTTSELLFRLRERGVRNIEIARALNLADSRVVELYAGKRSLKLDEAACLVETFGLEDDPPAARTAVRLSDRVAANIQRLREASGLSRPQLAERCRPTTSPQQIERLEKGERRMSLDWLERIAHALNVDPMELVTGTPTDWSGLSREVATEVALALGVIGSGRGRPEEATVNRFRLVLSGLADLFSRHPEACHNIEVARPAIDLLTRQNEQANGGS</sequence>
<dbReference type="SUPFAM" id="SSF47413">
    <property type="entry name" value="lambda repressor-like DNA-binding domains"/>
    <property type="match status" value="1"/>
</dbReference>
<protein>
    <recommendedName>
        <fullName evidence="1">HTH cro/C1-type domain-containing protein</fullName>
    </recommendedName>
</protein>
<name>A0ABP7KRC7_9SPHN</name>